<comment type="caution">
    <text evidence="1">The sequence shown here is derived from an EMBL/GenBank/DDBJ whole genome shotgun (WGS) entry which is preliminary data.</text>
</comment>
<gene>
    <name evidence="1" type="ORF">HH308_13425</name>
</gene>
<organism evidence="1 2">
    <name type="scientific">Gordonia asplenii</name>
    <dbReference type="NCBI Taxonomy" id="2725283"/>
    <lineage>
        <taxon>Bacteria</taxon>
        <taxon>Bacillati</taxon>
        <taxon>Actinomycetota</taxon>
        <taxon>Actinomycetes</taxon>
        <taxon>Mycobacteriales</taxon>
        <taxon>Gordoniaceae</taxon>
        <taxon>Gordonia</taxon>
    </lineage>
</organism>
<evidence type="ECO:0008006" key="3">
    <source>
        <dbReference type="Google" id="ProtNLM"/>
    </source>
</evidence>
<evidence type="ECO:0000313" key="1">
    <source>
        <dbReference type="EMBL" id="NMO02213.1"/>
    </source>
</evidence>
<dbReference type="Gene3D" id="3.30.530.20">
    <property type="match status" value="1"/>
</dbReference>
<dbReference type="EMBL" id="JABBNB010000012">
    <property type="protein sequence ID" value="NMO02213.1"/>
    <property type="molecule type" value="Genomic_DNA"/>
</dbReference>
<accession>A0A848L0Q0</accession>
<protein>
    <recommendedName>
        <fullName evidence="3">Polyketide cyclase / dehydrase and lipid transport</fullName>
    </recommendedName>
</protein>
<dbReference type="RefSeq" id="WP_170194717.1">
    <property type="nucleotide sequence ID" value="NZ_JABBNB010000012.1"/>
</dbReference>
<name>A0A848L0Q0_9ACTN</name>
<dbReference type="AlphaFoldDB" id="A0A848L0Q0"/>
<proteinExistence type="predicted"/>
<keyword evidence="2" id="KW-1185">Reference proteome</keyword>
<sequence>MGTLEWRYRLALEGSATRVTESYVVLKPVTAIGWFLLGTVLRDRDRRATLRAGMRHTLSQIKAAAESESG</sequence>
<dbReference type="InterPro" id="IPR023393">
    <property type="entry name" value="START-like_dom_sf"/>
</dbReference>
<dbReference type="Proteomes" id="UP000550729">
    <property type="component" value="Unassembled WGS sequence"/>
</dbReference>
<reference evidence="1 2" key="1">
    <citation type="submission" date="2020-04" db="EMBL/GenBank/DDBJ databases">
        <title>Gordonia sp. nov. TBRC 11910.</title>
        <authorList>
            <person name="Suriyachadkun C."/>
        </authorList>
    </citation>
    <scope>NUCLEOTIDE SEQUENCE [LARGE SCALE GENOMIC DNA]</scope>
    <source>
        <strain evidence="1 2">TBRC 11910</strain>
    </source>
</reference>
<evidence type="ECO:0000313" key="2">
    <source>
        <dbReference type="Proteomes" id="UP000550729"/>
    </source>
</evidence>